<evidence type="ECO:0000256" key="3">
    <source>
        <dbReference type="SAM" id="Phobius"/>
    </source>
</evidence>
<feature type="region of interest" description="Disordered" evidence="2">
    <location>
        <begin position="936"/>
        <end position="986"/>
    </location>
</feature>
<evidence type="ECO:0000256" key="2">
    <source>
        <dbReference type="SAM" id="MobiDB-lite"/>
    </source>
</evidence>
<protein>
    <submittedName>
        <fullName evidence="4">Uncharacterized protein</fullName>
    </submittedName>
</protein>
<sequence length="1329" mass="144818">MELWSERRADSKLVVDEIPSPTSSDACDSASDAEAANQQLLSESRSPVAKPPPPPAAVLGASLLNAARVRNSSQVGGTVRKNGAGKLKRVSIVTGGPKQDLARRGDLYDIELSPEKGAYALPQKVNQKPLKIVKKMAKAKKKGGVSAQRSDALDISSDAPVHRAVEAPSEQDYLVGGLASTDLAIRSSPPEVALAGSDTIVVDGAAEDAPSKEAELGTVLPGGVRIEKRLANGKPRCTAVSYKYDKKLGSRYQQCLGLSIRRNDVGARCAVHMNKAPAVQCGEEMLSEKGTSQCHRTATADTVNGARCSKHAENQHPEPNHKRQSGSNHGEDRHSKLQRTKKRHPSRPASPGKTKTQVRNMPEASDGRISDSEDEGSDFISAHKPTEVQKNPRDNPAVAIQQLPTRTRRSIPQPESSEASLLAPELAPADRGYESESEPDVEKVHDTRQDGRTAHAEPGNIDNVFKFLDLEERSGKCQIKFATTIRRKCDRSCTHLHEESVSMNTVIEDATDIQETLKHTDSEIRDKHRSAFKGDAYGHVFRSLTLYLEALYSWLQQTYRAVTESLEAMRVITPLTHAILAFKDTIASWDVSVPPSHKGGRVFKDVDIRLIAPLRQVHKTFNARLRELEDTEQRRVQYAETKRKMQEQRDAEHARIETIETKNKRKKRWQDLHIVRMQCEPNNYRRHKLYTTRIEDLEERDANGVVFERLPIFKPRSTQPQSQVAEPTDVLEWTDEEEIALLGGLEQFTAGHPCTMAPYDPAAHLRHYENTTHTSLQALAKLRSQNSDGSKEEIVARLMAQDAKTGTWLGMYYQSATEVNEEPGSAPDGDEGWEVVCSRKHTKATRAEKVEAIPEDIGEEQVTIEEKASVSKTGSCIVIEEADEEDIIYPINEIVHDESVLEKDEAIPMAQLADEWDAYLTTPTTTFTSKTTVARFQDTPGSSSTSASTGATTPVDLDRHEPRSWADEASEAASEEKNEELPVGELKDALAPEEERVGEASALEETAVDDASVLEDGQVQVEELTKRKRKREKKGSKKVNKSKAAQPAVGSLEDTAVIDTVSAQSSENLPAASSSVEVAPVEVFSDTTGSDDAAEESLFAPSADDNDVSGQVQVTGDSGDGIDQDLPFVDAQAEIKEPAPAVVVQQHAEQKEEAPEPEMTPTFPAPSVSEEAPEPANEIVELKKGPDAFSLPASPAPTSASLPAFISASSTHGKADTKASKTKGSQQAKPPNLLNANVPGHDILVLEATVPGDEASSIDAAEPKQKDKQTATLIKKQRKRGKKGGKKAKKSKKAEAVDAPLTRMGAIQAGISAVGLTLVVVVLGVWMKR</sequence>
<keyword evidence="3" id="KW-0812">Transmembrane</keyword>
<feature type="compositionally biased region" description="Basic and acidic residues" evidence="2">
    <location>
        <begin position="956"/>
        <end position="966"/>
    </location>
</feature>
<organism evidence="4 5">
    <name type="scientific">Stemphylium lycopersici</name>
    <name type="common">Tomato gray leaf spot disease fungus</name>
    <name type="synonym">Thyrospora lycopersici</name>
    <dbReference type="NCBI Taxonomy" id="183478"/>
    <lineage>
        <taxon>Eukaryota</taxon>
        <taxon>Fungi</taxon>
        <taxon>Dikarya</taxon>
        <taxon>Ascomycota</taxon>
        <taxon>Pezizomycotina</taxon>
        <taxon>Dothideomycetes</taxon>
        <taxon>Pleosporomycetidae</taxon>
        <taxon>Pleosporales</taxon>
        <taxon>Pleosporineae</taxon>
        <taxon>Pleosporaceae</taxon>
        <taxon>Stemphylium</taxon>
    </lineage>
</organism>
<feature type="region of interest" description="Disordered" evidence="2">
    <location>
        <begin position="1256"/>
        <end position="1297"/>
    </location>
</feature>
<keyword evidence="1" id="KW-0175">Coiled coil</keyword>
<feature type="compositionally biased region" description="Low complexity" evidence="2">
    <location>
        <begin position="1190"/>
        <end position="1204"/>
    </location>
</feature>
<proteinExistence type="predicted"/>
<evidence type="ECO:0000313" key="4">
    <source>
        <dbReference type="EMBL" id="RAR12544.1"/>
    </source>
</evidence>
<feature type="compositionally biased region" description="Low complexity" evidence="2">
    <location>
        <begin position="939"/>
        <end position="954"/>
    </location>
</feature>
<feature type="coiled-coil region" evidence="1">
    <location>
        <begin position="628"/>
        <end position="662"/>
    </location>
</feature>
<gene>
    <name evidence="4" type="ORF">DDE83_004076</name>
</gene>
<reference evidence="5" key="1">
    <citation type="submission" date="2018-05" db="EMBL/GenBank/DDBJ databases">
        <title>Draft genome sequence of Stemphylium lycopersici strain CIDEFI 213.</title>
        <authorList>
            <person name="Medina R."/>
            <person name="Franco M.E.E."/>
            <person name="Lucentini C.G."/>
            <person name="Saparrat M.C.N."/>
            <person name="Balatti P.A."/>
        </authorList>
    </citation>
    <scope>NUCLEOTIDE SEQUENCE [LARGE SCALE GENOMIC DNA]</scope>
    <source>
        <strain evidence="5">CIDEFI 213</strain>
    </source>
</reference>
<keyword evidence="3" id="KW-1133">Transmembrane helix</keyword>
<keyword evidence="3" id="KW-0472">Membrane</keyword>
<feature type="compositionally biased region" description="Low complexity" evidence="2">
    <location>
        <begin position="414"/>
        <end position="429"/>
    </location>
</feature>
<feature type="transmembrane region" description="Helical" evidence="3">
    <location>
        <begin position="1306"/>
        <end position="1326"/>
    </location>
</feature>
<feature type="compositionally biased region" description="Basic and acidic residues" evidence="2">
    <location>
        <begin position="440"/>
        <end position="455"/>
    </location>
</feature>
<feature type="compositionally biased region" description="Low complexity" evidence="2">
    <location>
        <begin position="1165"/>
        <end position="1178"/>
    </location>
</feature>
<feature type="compositionally biased region" description="Basic and acidic residues" evidence="2">
    <location>
        <begin position="974"/>
        <end position="986"/>
    </location>
</feature>
<feature type="region of interest" description="Disordered" evidence="2">
    <location>
        <begin position="1083"/>
        <end position="1125"/>
    </location>
</feature>
<dbReference type="Proteomes" id="UP000249619">
    <property type="component" value="Unassembled WGS sequence"/>
</dbReference>
<evidence type="ECO:0000256" key="1">
    <source>
        <dbReference type="SAM" id="Coils"/>
    </source>
</evidence>
<feature type="region of interest" description="Disordered" evidence="2">
    <location>
        <begin position="310"/>
        <end position="379"/>
    </location>
</feature>
<keyword evidence="5" id="KW-1185">Reference proteome</keyword>
<feature type="compositionally biased region" description="Basic and acidic residues" evidence="2">
    <location>
        <begin position="1"/>
        <end position="15"/>
    </location>
</feature>
<feature type="region of interest" description="Disordered" evidence="2">
    <location>
        <begin position="1019"/>
        <end position="1050"/>
    </location>
</feature>
<feature type="compositionally biased region" description="Basic and acidic residues" evidence="2">
    <location>
        <begin position="310"/>
        <end position="321"/>
    </location>
</feature>
<feature type="compositionally biased region" description="Basic residues" evidence="2">
    <location>
        <begin position="1026"/>
        <end position="1041"/>
    </location>
</feature>
<feature type="region of interest" description="Disordered" evidence="2">
    <location>
        <begin position="1"/>
        <end position="57"/>
    </location>
</feature>
<feature type="region of interest" description="Disordered" evidence="2">
    <location>
        <begin position="405"/>
        <end position="458"/>
    </location>
</feature>
<accession>A0A364N5E7</accession>
<feature type="region of interest" description="Disordered" evidence="2">
    <location>
        <begin position="1141"/>
        <end position="1237"/>
    </location>
</feature>
<feature type="compositionally biased region" description="Basic residues" evidence="2">
    <location>
        <begin position="1275"/>
        <end position="1292"/>
    </location>
</feature>
<comment type="caution">
    <text evidence="4">The sequence shown here is derived from an EMBL/GenBank/DDBJ whole genome shotgun (WGS) entry which is preliminary data.</text>
</comment>
<feature type="compositionally biased region" description="Basic residues" evidence="2">
    <location>
        <begin position="336"/>
        <end position="346"/>
    </location>
</feature>
<evidence type="ECO:0000313" key="5">
    <source>
        <dbReference type="Proteomes" id="UP000249619"/>
    </source>
</evidence>
<dbReference type="EMBL" id="QGDH01000049">
    <property type="protein sequence ID" value="RAR12544.1"/>
    <property type="molecule type" value="Genomic_DNA"/>
</dbReference>
<dbReference type="STRING" id="183478.A0A364N5E7"/>
<name>A0A364N5E7_STELY</name>
<feature type="compositionally biased region" description="Low complexity" evidence="2">
    <location>
        <begin position="20"/>
        <end position="36"/>
    </location>
</feature>